<keyword evidence="6" id="KW-1185">Reference proteome</keyword>
<proteinExistence type="inferred from homology"/>
<dbReference type="PANTHER" id="PTHR38366">
    <property type="entry name" value="NAD-DEPENDENT PROTEIN DEACETYLASE HST1-LIKE PROTEIN"/>
    <property type="match status" value="1"/>
</dbReference>
<reference evidence="5 6" key="1">
    <citation type="submission" date="2024-02" db="EMBL/GenBank/DDBJ databases">
        <authorList>
            <person name="Vignale AGUSTIN F."/>
            <person name="Sosa J E."/>
            <person name="Modenutti C."/>
        </authorList>
    </citation>
    <scope>NUCLEOTIDE SEQUENCE [LARGE SCALE GENOMIC DNA]</scope>
</reference>
<protein>
    <recommendedName>
        <fullName evidence="3">Protein TILLER ANGLE CONTROL 1</fullName>
    </recommendedName>
</protein>
<evidence type="ECO:0000256" key="3">
    <source>
        <dbReference type="ARBA" id="ARBA00026138"/>
    </source>
</evidence>
<evidence type="ECO:0000256" key="2">
    <source>
        <dbReference type="ARBA" id="ARBA00025796"/>
    </source>
</evidence>
<comment type="similarity">
    <text evidence="2">Belongs to the TAC family.</text>
</comment>
<gene>
    <name evidence="5" type="ORF">ILEXP_LOCUS4232</name>
</gene>
<accession>A0ABC8QWU7</accession>
<evidence type="ECO:0000256" key="1">
    <source>
        <dbReference type="ARBA" id="ARBA00022604"/>
    </source>
</evidence>
<organism evidence="5 6">
    <name type="scientific">Ilex paraguariensis</name>
    <name type="common">yerba mate</name>
    <dbReference type="NCBI Taxonomy" id="185542"/>
    <lineage>
        <taxon>Eukaryota</taxon>
        <taxon>Viridiplantae</taxon>
        <taxon>Streptophyta</taxon>
        <taxon>Embryophyta</taxon>
        <taxon>Tracheophyta</taxon>
        <taxon>Spermatophyta</taxon>
        <taxon>Magnoliopsida</taxon>
        <taxon>eudicotyledons</taxon>
        <taxon>Gunneridae</taxon>
        <taxon>Pentapetalae</taxon>
        <taxon>asterids</taxon>
        <taxon>campanulids</taxon>
        <taxon>Aquifoliales</taxon>
        <taxon>Aquifoliaceae</taxon>
        <taxon>Ilex</taxon>
    </lineage>
</organism>
<evidence type="ECO:0000313" key="5">
    <source>
        <dbReference type="EMBL" id="CAK9137209.1"/>
    </source>
</evidence>
<dbReference type="AlphaFoldDB" id="A0ABC8QWU7"/>
<dbReference type="PANTHER" id="PTHR38366:SF1">
    <property type="entry name" value="PROTEIN TILLER ANGLE CONTROL 1"/>
    <property type="match status" value="1"/>
</dbReference>
<name>A0ABC8QWU7_9AQUA</name>
<feature type="compositionally biased region" description="Acidic residues" evidence="4">
    <location>
        <begin position="113"/>
        <end position="137"/>
    </location>
</feature>
<dbReference type="EMBL" id="CAUOFW020000809">
    <property type="protein sequence ID" value="CAK9137209.1"/>
    <property type="molecule type" value="Genomic_DNA"/>
</dbReference>
<feature type="region of interest" description="Disordered" evidence="4">
    <location>
        <begin position="99"/>
        <end position="137"/>
    </location>
</feature>
<dbReference type="Proteomes" id="UP001642360">
    <property type="component" value="Unassembled WGS sequence"/>
</dbReference>
<evidence type="ECO:0000313" key="6">
    <source>
        <dbReference type="Proteomes" id="UP001642360"/>
    </source>
</evidence>
<feature type="compositionally biased region" description="Basic and acidic residues" evidence="4">
    <location>
        <begin position="99"/>
        <end position="112"/>
    </location>
</feature>
<evidence type="ECO:0000256" key="4">
    <source>
        <dbReference type="SAM" id="MobiDB-lite"/>
    </source>
</evidence>
<dbReference type="InterPro" id="IPR044989">
    <property type="entry name" value="TAC1"/>
</dbReference>
<sequence length="325" mass="36775">MESFPEEIAHFMFQPPAKPNFERSQQKQMKIFNWVHRRFNHKDGFGGDVKKSEFVSTGTDRQALLGQVVVLADVLDGWREGVLTIGTFGFDPLKDFNQHKEWPPITDRSTDKDNEEEEDEEQEAYSIDSDSENNDLEDEANPLVFTALKRGLGKDHIGSDCDQNGPKLVDLITINNIIDSINPVSPRPHDQEHGFNSNFLEYDKMKKKERTTLADLFSADADADVHAKPDQVKILQEISKKPAPHAKNGLSFAKKLIPRVGEDSRPIQKLHRLMTKMLKRKIHPDLEGKIQTTHSGTKPSVVGLVVEEYEPNESVSLLQTQDGIV</sequence>
<comment type="caution">
    <text evidence="5">The sequence shown here is derived from an EMBL/GenBank/DDBJ whole genome shotgun (WGS) entry which is preliminary data.</text>
</comment>
<keyword evidence="1" id="KW-0341">Growth regulation</keyword>